<name>A0A834TLQ4_9FABA</name>
<evidence type="ECO:0000313" key="2">
    <source>
        <dbReference type="Proteomes" id="UP000634136"/>
    </source>
</evidence>
<sequence length="52" mass="5844">MKRKRKSWELGVGIEGEGGWCGRLQVQGGICRSGKVGELRKRSFGEYYGESH</sequence>
<dbReference type="EMBL" id="JAAIUW010000007">
    <property type="protein sequence ID" value="KAF7823181.1"/>
    <property type="molecule type" value="Genomic_DNA"/>
</dbReference>
<organism evidence="1 2">
    <name type="scientific">Senna tora</name>
    <dbReference type="NCBI Taxonomy" id="362788"/>
    <lineage>
        <taxon>Eukaryota</taxon>
        <taxon>Viridiplantae</taxon>
        <taxon>Streptophyta</taxon>
        <taxon>Embryophyta</taxon>
        <taxon>Tracheophyta</taxon>
        <taxon>Spermatophyta</taxon>
        <taxon>Magnoliopsida</taxon>
        <taxon>eudicotyledons</taxon>
        <taxon>Gunneridae</taxon>
        <taxon>Pentapetalae</taxon>
        <taxon>rosids</taxon>
        <taxon>fabids</taxon>
        <taxon>Fabales</taxon>
        <taxon>Fabaceae</taxon>
        <taxon>Caesalpinioideae</taxon>
        <taxon>Cassia clade</taxon>
        <taxon>Senna</taxon>
    </lineage>
</organism>
<dbReference type="AlphaFoldDB" id="A0A834TLQ4"/>
<reference evidence="1" key="1">
    <citation type="submission" date="2020-09" db="EMBL/GenBank/DDBJ databases">
        <title>Genome-Enabled Discovery of Anthraquinone Biosynthesis in Senna tora.</title>
        <authorList>
            <person name="Kang S.-H."/>
            <person name="Pandey R.P."/>
            <person name="Lee C.-M."/>
            <person name="Sim J.-S."/>
            <person name="Jeong J.-T."/>
            <person name="Choi B.-S."/>
            <person name="Jung M."/>
            <person name="Ginzburg D."/>
            <person name="Zhao K."/>
            <person name="Won S.Y."/>
            <person name="Oh T.-J."/>
            <person name="Yu Y."/>
            <person name="Kim N.-H."/>
            <person name="Lee O.R."/>
            <person name="Lee T.-H."/>
            <person name="Bashyal P."/>
            <person name="Kim T.-S."/>
            <person name="Lee W.-H."/>
            <person name="Kawkins C."/>
            <person name="Kim C.-K."/>
            <person name="Kim J.S."/>
            <person name="Ahn B.O."/>
            <person name="Rhee S.Y."/>
            <person name="Sohng J.K."/>
        </authorList>
    </citation>
    <scope>NUCLEOTIDE SEQUENCE</scope>
    <source>
        <tissue evidence="1">Leaf</tissue>
    </source>
</reference>
<comment type="caution">
    <text evidence="1">The sequence shown here is derived from an EMBL/GenBank/DDBJ whole genome shotgun (WGS) entry which is preliminary data.</text>
</comment>
<accession>A0A834TLQ4</accession>
<keyword evidence="2" id="KW-1185">Reference proteome</keyword>
<proteinExistence type="predicted"/>
<evidence type="ECO:0000313" key="1">
    <source>
        <dbReference type="EMBL" id="KAF7823181.1"/>
    </source>
</evidence>
<gene>
    <name evidence="1" type="ORF">G2W53_021325</name>
</gene>
<dbReference type="Proteomes" id="UP000634136">
    <property type="component" value="Unassembled WGS sequence"/>
</dbReference>
<protein>
    <submittedName>
        <fullName evidence="1">Uncharacterized protein</fullName>
    </submittedName>
</protein>